<dbReference type="EMBL" id="CP139960">
    <property type="protein sequence ID" value="WQD38054.1"/>
    <property type="molecule type" value="Genomic_DNA"/>
</dbReference>
<reference evidence="4 5" key="1">
    <citation type="submission" date="2023-12" db="EMBL/GenBank/DDBJ databases">
        <title>Genome sequencing and assembly of bacterial species from a model synthetic community.</title>
        <authorList>
            <person name="Hogle S.L."/>
        </authorList>
    </citation>
    <scope>NUCLEOTIDE SEQUENCE [LARGE SCALE GENOMIC DNA]</scope>
    <source>
        <strain evidence="4 5">HAMBI_3031</strain>
    </source>
</reference>
<evidence type="ECO:0000313" key="4">
    <source>
        <dbReference type="EMBL" id="WQD38054.1"/>
    </source>
</evidence>
<dbReference type="PIRSF" id="PIRSF036893">
    <property type="entry name" value="Lipocalin_ApoD"/>
    <property type="match status" value="1"/>
</dbReference>
<evidence type="ECO:0000256" key="2">
    <source>
        <dbReference type="PIRNR" id="PIRNR036893"/>
    </source>
</evidence>
<evidence type="ECO:0000259" key="3">
    <source>
        <dbReference type="Pfam" id="PF08212"/>
    </source>
</evidence>
<name>A0ABZ0W683_9BACT</name>
<dbReference type="PANTHER" id="PTHR10612">
    <property type="entry name" value="APOLIPOPROTEIN D"/>
    <property type="match status" value="1"/>
</dbReference>
<evidence type="ECO:0000313" key="5">
    <source>
        <dbReference type="Proteomes" id="UP001325680"/>
    </source>
</evidence>
<dbReference type="Pfam" id="PF08212">
    <property type="entry name" value="Lipocalin_2"/>
    <property type="match status" value="1"/>
</dbReference>
<dbReference type="PRINTS" id="PR01171">
    <property type="entry name" value="BCTLIPOCALIN"/>
</dbReference>
<dbReference type="PROSITE" id="PS00213">
    <property type="entry name" value="LIPOCALIN"/>
    <property type="match status" value="1"/>
</dbReference>
<dbReference type="InterPro" id="IPR022271">
    <property type="entry name" value="Lipocalin_ApoD"/>
</dbReference>
<dbReference type="RefSeq" id="WP_114790806.1">
    <property type="nucleotide sequence ID" value="NZ_CP139960.1"/>
</dbReference>
<accession>A0ABZ0W683</accession>
<protein>
    <submittedName>
        <fullName evidence="4">Lipocalin family protein</fullName>
    </submittedName>
</protein>
<dbReference type="InterPro" id="IPR047202">
    <property type="entry name" value="Lipocalin_Blc-like_dom"/>
</dbReference>
<dbReference type="PANTHER" id="PTHR10612:SF34">
    <property type="entry name" value="APOLIPOPROTEIN D"/>
    <property type="match status" value="1"/>
</dbReference>
<evidence type="ECO:0000256" key="1">
    <source>
        <dbReference type="ARBA" id="ARBA00006889"/>
    </source>
</evidence>
<feature type="domain" description="Lipocalin/cytosolic fatty-acid binding" evidence="3">
    <location>
        <begin position="42"/>
        <end position="179"/>
    </location>
</feature>
<dbReference type="InterPro" id="IPR000566">
    <property type="entry name" value="Lipocln_cytosolic_FA-bd_dom"/>
</dbReference>
<organism evidence="4 5">
    <name type="scientific">Niabella yanshanensis</name>
    <dbReference type="NCBI Taxonomy" id="577386"/>
    <lineage>
        <taxon>Bacteria</taxon>
        <taxon>Pseudomonadati</taxon>
        <taxon>Bacteroidota</taxon>
        <taxon>Chitinophagia</taxon>
        <taxon>Chitinophagales</taxon>
        <taxon>Chitinophagaceae</taxon>
        <taxon>Niabella</taxon>
    </lineage>
</organism>
<dbReference type="SUPFAM" id="SSF50814">
    <property type="entry name" value="Lipocalins"/>
    <property type="match status" value="1"/>
</dbReference>
<gene>
    <name evidence="4" type="ORF">U0035_20515</name>
</gene>
<dbReference type="Proteomes" id="UP001325680">
    <property type="component" value="Chromosome"/>
</dbReference>
<proteinExistence type="inferred from homology"/>
<dbReference type="Gene3D" id="2.40.128.20">
    <property type="match status" value="1"/>
</dbReference>
<dbReference type="CDD" id="cd19438">
    <property type="entry name" value="lipocalin_Blc-like"/>
    <property type="match status" value="1"/>
</dbReference>
<dbReference type="InterPro" id="IPR022272">
    <property type="entry name" value="Lipocalin_CS"/>
</dbReference>
<keyword evidence="5" id="KW-1185">Reference proteome</keyword>
<dbReference type="InterPro" id="IPR012674">
    <property type="entry name" value="Calycin"/>
</dbReference>
<sequence length="180" mass="20613">MKKKQYLWVGAGILVAAGAAAYLAGCRTIPKGVTAITGFQKERYLGKWYEIARFDFRFEKNMSRVTAEYSTNSDGTIRVKNSGYDHKKYKQKQSIGKAKFVKDEDIAMLKVSFFGPFYAGYNVIAIDDNYQYALVCGKNRDYLWLLSREKTMPDSIKNKYLDIAKNAGFDTSELIWTQQQ</sequence>
<comment type="similarity">
    <text evidence="1 2">Belongs to the calycin superfamily. Lipocalin family.</text>
</comment>
<dbReference type="InterPro" id="IPR002446">
    <property type="entry name" value="Lipocalin_bac"/>
</dbReference>